<comment type="caution">
    <text evidence="2">The sequence shown here is derived from an EMBL/GenBank/DDBJ whole genome shotgun (WGS) entry which is preliminary data.</text>
</comment>
<protein>
    <submittedName>
        <fullName evidence="2">Uncharacterized protein</fullName>
    </submittedName>
</protein>
<dbReference type="EMBL" id="LXJU01000001">
    <property type="protein sequence ID" value="OGE57958.1"/>
    <property type="molecule type" value="Genomic_DNA"/>
</dbReference>
<reference evidence="2 3" key="1">
    <citation type="journal article" date="2016" name="Sci. Rep.">
        <title>Penicillium arizonense, a new, genome sequenced fungal species, reveals a high chemical diversity in secreted metabolites.</title>
        <authorList>
            <person name="Grijseels S."/>
            <person name="Nielsen J.C."/>
            <person name="Randelovic M."/>
            <person name="Nielsen J."/>
            <person name="Nielsen K.F."/>
            <person name="Workman M."/>
            <person name="Frisvad J.C."/>
        </authorList>
    </citation>
    <scope>NUCLEOTIDE SEQUENCE [LARGE SCALE GENOMIC DNA]</scope>
    <source>
        <strain evidence="2 3">CBS 141311</strain>
    </source>
</reference>
<evidence type="ECO:0000313" key="2">
    <source>
        <dbReference type="EMBL" id="OGE57958.1"/>
    </source>
</evidence>
<accession>A0A1F5LXS2</accession>
<feature type="region of interest" description="Disordered" evidence="1">
    <location>
        <begin position="1"/>
        <end position="23"/>
    </location>
</feature>
<dbReference type="Proteomes" id="UP000177622">
    <property type="component" value="Unassembled WGS sequence"/>
</dbReference>
<proteinExistence type="predicted"/>
<dbReference type="AlphaFoldDB" id="A0A1F5LXS2"/>
<organism evidence="2 3">
    <name type="scientific">Penicillium arizonense</name>
    <dbReference type="NCBI Taxonomy" id="1835702"/>
    <lineage>
        <taxon>Eukaryota</taxon>
        <taxon>Fungi</taxon>
        <taxon>Dikarya</taxon>
        <taxon>Ascomycota</taxon>
        <taxon>Pezizomycotina</taxon>
        <taxon>Eurotiomycetes</taxon>
        <taxon>Eurotiomycetidae</taxon>
        <taxon>Eurotiales</taxon>
        <taxon>Aspergillaceae</taxon>
        <taxon>Penicillium</taxon>
    </lineage>
</organism>
<dbReference type="RefSeq" id="XP_022493381.1">
    <property type="nucleotide sequence ID" value="XM_022626289.1"/>
</dbReference>
<sequence length="121" mass="13129">MACNNDTPSLEINGDAGGDITSNDTGTGITSTFELIPLKLDLCDNPAFSTMLDLVEKRAAAIFGQKPPPTKDAVGTDRFNYRMANTATNMDLAPFTRAAQLECWREAMLLLNLKSTRRSGN</sequence>
<name>A0A1F5LXS2_PENAI</name>
<keyword evidence="3" id="KW-1185">Reference proteome</keyword>
<gene>
    <name evidence="2" type="ORF">PENARI_c001G02247</name>
</gene>
<evidence type="ECO:0000256" key="1">
    <source>
        <dbReference type="SAM" id="MobiDB-lite"/>
    </source>
</evidence>
<evidence type="ECO:0000313" key="3">
    <source>
        <dbReference type="Proteomes" id="UP000177622"/>
    </source>
</evidence>
<feature type="compositionally biased region" description="Polar residues" evidence="1">
    <location>
        <begin position="1"/>
        <end position="10"/>
    </location>
</feature>
<dbReference type="GeneID" id="34571023"/>